<proteinExistence type="predicted"/>
<accession>A0A922MD37</accession>
<comment type="caution">
    <text evidence="2">The sequence shown here is derived from an EMBL/GenBank/DDBJ whole genome shotgun (WGS) entry which is preliminary data.</text>
</comment>
<feature type="transmembrane region" description="Helical" evidence="1">
    <location>
        <begin position="35"/>
        <end position="58"/>
    </location>
</feature>
<evidence type="ECO:0000256" key="1">
    <source>
        <dbReference type="SAM" id="Phobius"/>
    </source>
</evidence>
<evidence type="ECO:0000313" key="3">
    <source>
        <dbReference type="Proteomes" id="UP000814243"/>
    </source>
</evidence>
<dbReference type="Proteomes" id="UP000814243">
    <property type="component" value="Unassembled WGS sequence"/>
</dbReference>
<keyword evidence="1" id="KW-0812">Transmembrane</keyword>
<reference evidence="2" key="1">
    <citation type="journal article" date="2021" name="G3 (Bethesda)">
        <title>Genome and transcriptome analysis of the beet armyworm Spodoptera exigua reveals targets for pest control. .</title>
        <authorList>
            <person name="Simon S."/>
            <person name="Breeschoten T."/>
            <person name="Jansen H.J."/>
            <person name="Dirks R.P."/>
            <person name="Schranz M.E."/>
            <person name="Ros V.I.D."/>
        </authorList>
    </citation>
    <scope>NUCLEOTIDE SEQUENCE</scope>
    <source>
        <strain evidence="2">TB_SE_WUR_2020</strain>
    </source>
</reference>
<evidence type="ECO:0000313" key="2">
    <source>
        <dbReference type="EMBL" id="KAH9634403.1"/>
    </source>
</evidence>
<keyword evidence="1" id="KW-0472">Membrane</keyword>
<organism evidence="2 3">
    <name type="scientific">Spodoptera exigua</name>
    <name type="common">Beet armyworm</name>
    <name type="synonym">Noctua fulgens</name>
    <dbReference type="NCBI Taxonomy" id="7107"/>
    <lineage>
        <taxon>Eukaryota</taxon>
        <taxon>Metazoa</taxon>
        <taxon>Ecdysozoa</taxon>
        <taxon>Arthropoda</taxon>
        <taxon>Hexapoda</taxon>
        <taxon>Insecta</taxon>
        <taxon>Pterygota</taxon>
        <taxon>Neoptera</taxon>
        <taxon>Endopterygota</taxon>
        <taxon>Lepidoptera</taxon>
        <taxon>Glossata</taxon>
        <taxon>Ditrysia</taxon>
        <taxon>Noctuoidea</taxon>
        <taxon>Noctuidae</taxon>
        <taxon>Amphipyrinae</taxon>
        <taxon>Spodoptera</taxon>
    </lineage>
</organism>
<gene>
    <name evidence="2" type="ORF">HF086_000229</name>
</gene>
<protein>
    <submittedName>
        <fullName evidence="2">Uncharacterized protein</fullName>
    </submittedName>
</protein>
<dbReference type="AlphaFoldDB" id="A0A922MD37"/>
<sequence length="79" mass="9051">MIFVGSVTSLVRLVLDTYRELAQVREFGLSALSSLWLLGLLADPFFNIFMCVLVLDLIEDDYNYIKIKCSEQKILCKSK</sequence>
<keyword evidence="1" id="KW-1133">Transmembrane helix</keyword>
<dbReference type="EMBL" id="JACEFF010000611">
    <property type="protein sequence ID" value="KAH9634403.1"/>
    <property type="molecule type" value="Genomic_DNA"/>
</dbReference>
<name>A0A922MD37_SPOEX</name>